<evidence type="ECO:0000313" key="1">
    <source>
        <dbReference type="EMBL" id="KAI9555872.1"/>
    </source>
</evidence>
<gene>
    <name evidence="1" type="ORF">GHT06_018389</name>
</gene>
<sequence length="60" mass="5855">MGPSRETDLAGETRPTRVTLRPTVATAGEADVSKVTAGIAGEGDLTGVTTGVAGVTKVAG</sequence>
<proteinExistence type="predicted"/>
<name>A0AAD5PQT9_9CRUS</name>
<dbReference type="Proteomes" id="UP000820818">
    <property type="component" value="Linkage Group LG7"/>
</dbReference>
<dbReference type="AlphaFoldDB" id="A0AAD5PQT9"/>
<accession>A0AAD5PQT9</accession>
<dbReference type="EMBL" id="WJBH02000007">
    <property type="protein sequence ID" value="KAI9555872.1"/>
    <property type="molecule type" value="Genomic_DNA"/>
</dbReference>
<keyword evidence="2" id="KW-1185">Reference proteome</keyword>
<comment type="caution">
    <text evidence="1">The sequence shown here is derived from an EMBL/GenBank/DDBJ whole genome shotgun (WGS) entry which is preliminary data.</text>
</comment>
<reference evidence="1 2" key="1">
    <citation type="submission" date="2022-05" db="EMBL/GenBank/DDBJ databases">
        <title>A multi-omics perspective on studying reproductive biology in Daphnia sinensis.</title>
        <authorList>
            <person name="Jia J."/>
        </authorList>
    </citation>
    <scope>NUCLEOTIDE SEQUENCE [LARGE SCALE GENOMIC DNA]</scope>
    <source>
        <strain evidence="1 2">WSL</strain>
    </source>
</reference>
<protein>
    <submittedName>
        <fullName evidence="1">Uncharacterized protein</fullName>
    </submittedName>
</protein>
<organism evidence="1 2">
    <name type="scientific">Daphnia sinensis</name>
    <dbReference type="NCBI Taxonomy" id="1820382"/>
    <lineage>
        <taxon>Eukaryota</taxon>
        <taxon>Metazoa</taxon>
        <taxon>Ecdysozoa</taxon>
        <taxon>Arthropoda</taxon>
        <taxon>Crustacea</taxon>
        <taxon>Branchiopoda</taxon>
        <taxon>Diplostraca</taxon>
        <taxon>Cladocera</taxon>
        <taxon>Anomopoda</taxon>
        <taxon>Daphniidae</taxon>
        <taxon>Daphnia</taxon>
        <taxon>Daphnia similis group</taxon>
    </lineage>
</organism>
<evidence type="ECO:0000313" key="2">
    <source>
        <dbReference type="Proteomes" id="UP000820818"/>
    </source>
</evidence>